<protein>
    <submittedName>
        <fullName evidence="2">Uncharacterized protein</fullName>
    </submittedName>
</protein>
<reference evidence="2 3" key="1">
    <citation type="submission" date="2019-06" db="EMBL/GenBank/DDBJ databases">
        <title>WGS assembly of Gossypium darwinii.</title>
        <authorList>
            <person name="Chen Z.J."/>
            <person name="Sreedasyam A."/>
            <person name="Ando A."/>
            <person name="Song Q."/>
            <person name="De L."/>
            <person name="Hulse-Kemp A."/>
            <person name="Ding M."/>
            <person name="Ye W."/>
            <person name="Kirkbride R."/>
            <person name="Jenkins J."/>
            <person name="Plott C."/>
            <person name="Lovell J."/>
            <person name="Lin Y.-M."/>
            <person name="Vaughn R."/>
            <person name="Liu B."/>
            <person name="Li W."/>
            <person name="Simpson S."/>
            <person name="Scheffler B."/>
            <person name="Saski C."/>
            <person name="Grover C."/>
            <person name="Hu G."/>
            <person name="Conover J."/>
            <person name="Carlson J."/>
            <person name="Shu S."/>
            <person name="Boston L."/>
            <person name="Williams M."/>
            <person name="Peterson D."/>
            <person name="Mcgee K."/>
            <person name="Jones D."/>
            <person name="Wendel J."/>
            <person name="Stelly D."/>
            <person name="Grimwood J."/>
            <person name="Schmutz J."/>
        </authorList>
    </citation>
    <scope>NUCLEOTIDE SEQUENCE [LARGE SCALE GENOMIC DNA]</scope>
    <source>
        <strain evidence="2">1808015.09</strain>
    </source>
</reference>
<dbReference type="EMBL" id="CM017710">
    <property type="protein sequence ID" value="TYG50456.1"/>
    <property type="molecule type" value="Genomic_DNA"/>
</dbReference>
<evidence type="ECO:0000256" key="1">
    <source>
        <dbReference type="SAM" id="Phobius"/>
    </source>
</evidence>
<sequence length="60" mass="7182">MDPLMIPFHFLFVCFWLIRVILCLAVCFWLIRKQATLKSIWLTLASFPGTIVKWFFFPTN</sequence>
<keyword evidence="1" id="KW-0812">Transmembrane</keyword>
<organism evidence="2 3">
    <name type="scientific">Gossypium darwinii</name>
    <name type="common">Darwin's cotton</name>
    <name type="synonym">Gossypium barbadense var. darwinii</name>
    <dbReference type="NCBI Taxonomy" id="34276"/>
    <lineage>
        <taxon>Eukaryota</taxon>
        <taxon>Viridiplantae</taxon>
        <taxon>Streptophyta</taxon>
        <taxon>Embryophyta</taxon>
        <taxon>Tracheophyta</taxon>
        <taxon>Spermatophyta</taxon>
        <taxon>Magnoliopsida</taxon>
        <taxon>eudicotyledons</taxon>
        <taxon>Gunneridae</taxon>
        <taxon>Pentapetalae</taxon>
        <taxon>rosids</taxon>
        <taxon>malvids</taxon>
        <taxon>Malvales</taxon>
        <taxon>Malvaceae</taxon>
        <taxon>Malvoideae</taxon>
        <taxon>Gossypium</taxon>
    </lineage>
</organism>
<keyword evidence="3" id="KW-1185">Reference proteome</keyword>
<feature type="transmembrane region" description="Helical" evidence="1">
    <location>
        <begin position="40"/>
        <end position="57"/>
    </location>
</feature>
<gene>
    <name evidence="2" type="ORF">ES288_D10G176700v1</name>
</gene>
<evidence type="ECO:0000313" key="2">
    <source>
        <dbReference type="EMBL" id="TYG50456.1"/>
    </source>
</evidence>
<dbReference type="AlphaFoldDB" id="A0A5D2B4M6"/>
<evidence type="ECO:0000313" key="3">
    <source>
        <dbReference type="Proteomes" id="UP000323506"/>
    </source>
</evidence>
<name>A0A5D2B4M6_GOSDA</name>
<keyword evidence="1" id="KW-0472">Membrane</keyword>
<dbReference type="EMBL" id="CM017710">
    <property type="protein sequence ID" value="TYG50455.1"/>
    <property type="molecule type" value="Genomic_DNA"/>
</dbReference>
<accession>A0A5D2B4M6</accession>
<keyword evidence="1" id="KW-1133">Transmembrane helix</keyword>
<feature type="transmembrane region" description="Helical" evidence="1">
    <location>
        <begin position="6"/>
        <end position="31"/>
    </location>
</feature>
<proteinExistence type="predicted"/>
<dbReference type="Proteomes" id="UP000323506">
    <property type="component" value="Chromosome D10"/>
</dbReference>